<organism evidence="2 3">
    <name type="scientific">Formimonas warabiya</name>
    <dbReference type="NCBI Taxonomy" id="1761012"/>
    <lineage>
        <taxon>Bacteria</taxon>
        <taxon>Bacillati</taxon>
        <taxon>Bacillota</taxon>
        <taxon>Clostridia</taxon>
        <taxon>Eubacteriales</taxon>
        <taxon>Peptococcaceae</taxon>
        <taxon>Candidatus Formimonas</taxon>
    </lineage>
</organism>
<gene>
    <name evidence="2" type="ORF">DCMF_19410</name>
</gene>
<name>A0A3G1KW25_FORW1</name>
<accession>A0A3G1KW25</accession>
<dbReference type="KEGG" id="fwa:DCMF_19410"/>
<evidence type="ECO:0000313" key="2">
    <source>
        <dbReference type="EMBL" id="ATW26631.1"/>
    </source>
</evidence>
<dbReference type="SUPFAM" id="SSF63829">
    <property type="entry name" value="Calcium-dependent phosphotriesterase"/>
    <property type="match status" value="3"/>
</dbReference>
<evidence type="ECO:0000256" key="1">
    <source>
        <dbReference type="SAM" id="SignalP"/>
    </source>
</evidence>
<evidence type="ECO:0000313" key="3">
    <source>
        <dbReference type="Proteomes" id="UP000323521"/>
    </source>
</evidence>
<dbReference type="InterPro" id="IPR011110">
    <property type="entry name" value="Reg_prop"/>
</dbReference>
<dbReference type="Gene3D" id="2.130.10.10">
    <property type="entry name" value="YVTN repeat-like/Quinoprotein amine dehydrogenase"/>
    <property type="match status" value="3"/>
</dbReference>
<dbReference type="InterPro" id="IPR015943">
    <property type="entry name" value="WD40/YVTN_repeat-like_dom_sf"/>
</dbReference>
<feature type="chain" id="PRO_5018267292" description="Two component regulator propeller" evidence="1">
    <location>
        <begin position="25"/>
        <end position="667"/>
    </location>
</feature>
<keyword evidence="1" id="KW-0732">Signal</keyword>
<keyword evidence="3" id="KW-1185">Reference proteome</keyword>
<dbReference type="EMBL" id="CP017634">
    <property type="protein sequence ID" value="ATW26631.1"/>
    <property type="molecule type" value="Genomic_DNA"/>
</dbReference>
<sequence>MFKGLFKTIIWSCLLVFLVSPAWAADNSAEKEIWKVYTDPNNVQQIDFDSAGNAWLATSGGAVRISPDGKWQTYTTQDGLLSNEIQALTIDQSGSVWCATNKGISRRTSEGKWERYTEQNGLKWIENYGIKAAQDGTVYALSAKGINVWRNNEWTFVNKKNSNLPGDWWVYRCSMDVGPSGNLYLLESNRIWRMTPDGTWEKWLVHQDYFPSRKMLVDEEENIWLLDYFQVMKITPDQQIIQVTIPDLEQGHSSEMLMDICQDTGGNLWAVSTKSIYMLSQGKWARQDYPEKLQNQVAQVIKIDENKNIWLAAFRKDTGLSTGITASINDQWINYRQYNGPIGRSSGVAVDDKGNVWFDGGGLRLNIRQPDGQWKYRELGGNGVTVLTSDHRGNIWAGVESNWVGWSDEWGGFQVPPHAWGMGVSLFTQDGFRKDFYEELGGEDVSAIAPGPAGKIWFAVNHRSETIDPLHIALRRADGTWKQIPYLDESMGYPYPVIQTMAAEPQGNLWLGTNKGLRLRKPDGSYQVINLPGQKEPQDILSLSLDQENNLWIAARQVTPDWNYVGLGVFKRFPDGRWEQFGTEKGLVSNYVNCIFLDRDGNKWFGTNKGVTEQKIDGTFVTYTVSDGLGGDNVTGIAQDLQGKYWFVADTGISCLTRSPESAHSNN</sequence>
<evidence type="ECO:0008006" key="4">
    <source>
        <dbReference type="Google" id="ProtNLM"/>
    </source>
</evidence>
<feature type="signal peptide" evidence="1">
    <location>
        <begin position="1"/>
        <end position="24"/>
    </location>
</feature>
<proteinExistence type="predicted"/>
<dbReference type="Pfam" id="PF07494">
    <property type="entry name" value="Reg_prop"/>
    <property type="match status" value="1"/>
</dbReference>
<dbReference type="RefSeq" id="WP_214658741.1">
    <property type="nucleotide sequence ID" value="NZ_CP017634.1"/>
</dbReference>
<dbReference type="Proteomes" id="UP000323521">
    <property type="component" value="Chromosome"/>
</dbReference>
<protein>
    <recommendedName>
        <fullName evidence="4">Two component regulator propeller</fullName>
    </recommendedName>
</protein>
<dbReference type="AlphaFoldDB" id="A0A3G1KW25"/>
<reference evidence="2 3" key="1">
    <citation type="submission" date="2016-10" db="EMBL/GenBank/DDBJ databases">
        <title>Complete Genome Sequence of Peptococcaceae strain DCMF.</title>
        <authorList>
            <person name="Edwards R.J."/>
            <person name="Holland S.I."/>
            <person name="Deshpande N.P."/>
            <person name="Wong Y.K."/>
            <person name="Ertan H."/>
            <person name="Manefield M."/>
            <person name="Russell T.L."/>
            <person name="Lee M.J."/>
        </authorList>
    </citation>
    <scope>NUCLEOTIDE SEQUENCE [LARGE SCALE GENOMIC DNA]</scope>
    <source>
        <strain evidence="2 3">DCMF</strain>
    </source>
</reference>